<keyword evidence="3" id="KW-0378">Hydrolase</keyword>
<organism evidence="5 6">
    <name type="scientific">Legionella massiliensis</name>
    <dbReference type="NCBI Taxonomy" id="1034943"/>
    <lineage>
        <taxon>Bacteria</taxon>
        <taxon>Pseudomonadati</taxon>
        <taxon>Pseudomonadota</taxon>
        <taxon>Gammaproteobacteria</taxon>
        <taxon>Legionellales</taxon>
        <taxon>Legionellaceae</taxon>
        <taxon>Legionella</taxon>
    </lineage>
</organism>
<dbReference type="GO" id="GO:0046872">
    <property type="term" value="F:metal ion binding"/>
    <property type="evidence" value="ECO:0007669"/>
    <property type="project" value="UniProtKB-KW"/>
</dbReference>
<dbReference type="Gene3D" id="3.40.630.10">
    <property type="entry name" value="Zn peptidases"/>
    <property type="match status" value="1"/>
</dbReference>
<dbReference type="Gene3D" id="3.30.70.360">
    <property type="match status" value="1"/>
</dbReference>
<dbReference type="RefSeq" id="WP_044012053.1">
    <property type="nucleotide sequence ID" value="NZ_CCVW01000004.1"/>
</dbReference>
<dbReference type="MEROPS" id="M20.A18"/>
<sequence>MLNPQKLYDYVRQVWQKDILPSLCDYIKIPNKSPHFDKDWQKHGYMDQAVNHVANWCKAHAPVGMKLEVIRLPGRTPLLFMEVPGQAEATVLLYGHLDKQPEMSGWQEGLGPWTPVIKNDRLYGRGGADDGYAAFASLTALKALQDQGLPHARCVLIIEACEESGSYDLPYYIDALKDKIGEPSLVICLDSGAGNYEQLWMTTSLRGNIVGELTVELISEGVHSGYASGIVADSFRVVKQLISRIEDELSGEVKLAALHCDIPQERIDQAKACAGVLGENIYQSFPFHPGVEPLTLDKTELILNRTWRPALSVTGAAGLPAIADAGNVLRPQTAFKLSMRLPPLVAPQTAAEAMQTALTENPPYQAKISFRIDDAAKGWNAPQLAGWLAKAVDDASMTFYQKPAVYMGEGGTIPFMGMLGEKFPQAQFLITGVLGPHSNAHGPNEFLDLKMVEKLTSCVAYVISQHFTQLNLDS</sequence>
<name>A0A078L4N2_9GAMM</name>
<dbReference type="PANTHER" id="PTHR43270:SF4">
    <property type="entry name" value="CARNOSINE DIPEPTIDASE 2, ISOFORM A"/>
    <property type="match status" value="1"/>
</dbReference>
<dbReference type="GO" id="GO:0006508">
    <property type="term" value="P:proteolysis"/>
    <property type="evidence" value="ECO:0007669"/>
    <property type="project" value="UniProtKB-KW"/>
</dbReference>
<evidence type="ECO:0000259" key="4">
    <source>
        <dbReference type="Pfam" id="PF07687"/>
    </source>
</evidence>
<feature type="domain" description="Peptidase M20 dimerisation" evidence="4">
    <location>
        <begin position="205"/>
        <end position="362"/>
    </location>
</feature>
<evidence type="ECO:0000313" key="5">
    <source>
        <dbReference type="EMBL" id="CDZ78873.1"/>
    </source>
</evidence>
<evidence type="ECO:0000256" key="3">
    <source>
        <dbReference type="ARBA" id="ARBA00022801"/>
    </source>
</evidence>
<proteinExistence type="predicted"/>
<keyword evidence="1" id="KW-0645">Protease</keyword>
<dbReference type="AlphaFoldDB" id="A0A078L4N2"/>
<dbReference type="PANTHER" id="PTHR43270">
    <property type="entry name" value="BETA-ALA-HIS DIPEPTIDASE"/>
    <property type="match status" value="1"/>
</dbReference>
<dbReference type="SUPFAM" id="SSF53187">
    <property type="entry name" value="Zn-dependent exopeptidases"/>
    <property type="match status" value="1"/>
</dbReference>
<dbReference type="InterPro" id="IPR002933">
    <property type="entry name" value="Peptidase_M20"/>
</dbReference>
<dbReference type="OrthoDB" id="9761532at2"/>
<dbReference type="Pfam" id="PF01546">
    <property type="entry name" value="Peptidase_M20"/>
    <property type="match status" value="1"/>
</dbReference>
<dbReference type="Proteomes" id="UP000044071">
    <property type="component" value="Unassembled WGS sequence"/>
</dbReference>
<dbReference type="EMBL" id="CCSB01000004">
    <property type="protein sequence ID" value="CDZ78873.1"/>
    <property type="molecule type" value="Genomic_DNA"/>
</dbReference>
<reference evidence="5 6" key="1">
    <citation type="submission" date="2014-06" db="EMBL/GenBank/DDBJ databases">
        <authorList>
            <person name="Urmite Genomes Urmite Genomes"/>
        </authorList>
    </citation>
    <scope>NUCLEOTIDE SEQUENCE [LARGE SCALE GENOMIC DNA]</scope>
</reference>
<keyword evidence="2" id="KW-0479">Metal-binding</keyword>
<dbReference type="STRING" id="1034943.BN59_03188"/>
<keyword evidence="6" id="KW-1185">Reference proteome</keyword>
<dbReference type="GO" id="GO:0008233">
    <property type="term" value="F:peptidase activity"/>
    <property type="evidence" value="ECO:0007669"/>
    <property type="project" value="UniProtKB-KW"/>
</dbReference>
<dbReference type="InterPro" id="IPR011650">
    <property type="entry name" value="Peptidase_M20_dimer"/>
</dbReference>
<dbReference type="Pfam" id="PF07687">
    <property type="entry name" value="M20_dimer"/>
    <property type="match status" value="1"/>
</dbReference>
<gene>
    <name evidence="5" type="ORF">BN59_03188</name>
</gene>
<evidence type="ECO:0000256" key="1">
    <source>
        <dbReference type="ARBA" id="ARBA00022670"/>
    </source>
</evidence>
<evidence type="ECO:0000256" key="2">
    <source>
        <dbReference type="ARBA" id="ARBA00022723"/>
    </source>
</evidence>
<dbReference type="InterPro" id="IPR051458">
    <property type="entry name" value="Cyt/Met_Dipeptidase"/>
</dbReference>
<dbReference type="CDD" id="cd05682">
    <property type="entry name" value="M20_dipept_dapE"/>
    <property type="match status" value="1"/>
</dbReference>
<dbReference type="eggNOG" id="COG0624">
    <property type="taxonomic scope" value="Bacteria"/>
</dbReference>
<accession>A0A078L4N2</accession>
<evidence type="ECO:0000313" key="6">
    <source>
        <dbReference type="Proteomes" id="UP000044071"/>
    </source>
</evidence>
<protein>
    <submittedName>
        <fullName evidence="5">Dipeptidase PepV</fullName>
    </submittedName>
</protein>